<name>A0A8J5F7Q0_ZINOF</name>
<evidence type="ECO:0000313" key="2">
    <source>
        <dbReference type="EMBL" id="KAG6484619.1"/>
    </source>
</evidence>
<protein>
    <submittedName>
        <fullName evidence="2">Uncharacterized protein</fullName>
    </submittedName>
</protein>
<sequence>MDASQQLLLPDDSFSCAWLIDLNSSAAATAAAEAVGDSQRSHDGAGSFIEIEPDYFFSIRWSTDDQFDFGLPSPQCSAQVHADQIFSDGHLLPLRHDQPPSAADAPSGPRLAKSQSVNSPPQKTPAGPATKSSSSSSSLLRSKSQKKNTCKYLCFLMPLYKTVKDLRLLSSSSPSFSSSSSSSSSYSSSFKSANTGKDSVRSSPRTSDAMSSVDLCRGINSDISIDDAILHCKKDEASDGGLQKNFD</sequence>
<reference evidence="2 3" key="1">
    <citation type="submission" date="2020-08" db="EMBL/GenBank/DDBJ databases">
        <title>Plant Genome Project.</title>
        <authorList>
            <person name="Zhang R.-G."/>
        </authorList>
    </citation>
    <scope>NUCLEOTIDE SEQUENCE [LARGE SCALE GENOMIC DNA]</scope>
    <source>
        <tissue evidence="2">Rhizome</tissue>
    </source>
</reference>
<dbReference type="EMBL" id="JACMSC010000015">
    <property type="protein sequence ID" value="KAG6484619.1"/>
    <property type="molecule type" value="Genomic_DNA"/>
</dbReference>
<feature type="compositionally biased region" description="Low complexity" evidence="1">
    <location>
        <begin position="172"/>
        <end position="192"/>
    </location>
</feature>
<dbReference type="AlphaFoldDB" id="A0A8J5F7Q0"/>
<proteinExistence type="predicted"/>
<feature type="compositionally biased region" description="Polar residues" evidence="1">
    <location>
        <begin position="193"/>
        <end position="210"/>
    </location>
</feature>
<dbReference type="PANTHER" id="PTHR34576">
    <property type="entry name" value="MEMBRANE-ASSOCIATED KINASE REGULATOR 6-RELATED"/>
    <property type="match status" value="1"/>
</dbReference>
<accession>A0A8J5F7Q0</accession>
<keyword evidence="3" id="KW-1185">Reference proteome</keyword>
<gene>
    <name evidence="2" type="ORF">ZIOFF_053140</name>
</gene>
<feature type="region of interest" description="Disordered" evidence="1">
    <location>
        <begin position="172"/>
        <end position="211"/>
    </location>
</feature>
<comment type="caution">
    <text evidence="2">The sequence shown here is derived from an EMBL/GenBank/DDBJ whole genome shotgun (WGS) entry which is preliminary data.</text>
</comment>
<dbReference type="PANTHER" id="PTHR34576:SF2">
    <property type="entry name" value="MEMBRANE-ASSOCIATED KINASE REGULATOR 6-RELATED"/>
    <property type="match status" value="1"/>
</dbReference>
<feature type="region of interest" description="Disordered" evidence="1">
    <location>
        <begin position="91"/>
        <end position="142"/>
    </location>
</feature>
<dbReference type="Proteomes" id="UP000734854">
    <property type="component" value="Unassembled WGS sequence"/>
</dbReference>
<dbReference type="InterPro" id="IPR044699">
    <property type="entry name" value="MAKR6"/>
</dbReference>
<evidence type="ECO:0000313" key="3">
    <source>
        <dbReference type="Proteomes" id="UP000734854"/>
    </source>
</evidence>
<feature type="compositionally biased region" description="Low complexity" evidence="1">
    <location>
        <begin position="131"/>
        <end position="142"/>
    </location>
</feature>
<organism evidence="2 3">
    <name type="scientific">Zingiber officinale</name>
    <name type="common">Ginger</name>
    <name type="synonym">Amomum zingiber</name>
    <dbReference type="NCBI Taxonomy" id="94328"/>
    <lineage>
        <taxon>Eukaryota</taxon>
        <taxon>Viridiplantae</taxon>
        <taxon>Streptophyta</taxon>
        <taxon>Embryophyta</taxon>
        <taxon>Tracheophyta</taxon>
        <taxon>Spermatophyta</taxon>
        <taxon>Magnoliopsida</taxon>
        <taxon>Liliopsida</taxon>
        <taxon>Zingiberales</taxon>
        <taxon>Zingiberaceae</taxon>
        <taxon>Zingiber</taxon>
    </lineage>
</organism>
<evidence type="ECO:0000256" key="1">
    <source>
        <dbReference type="SAM" id="MobiDB-lite"/>
    </source>
</evidence>